<reference evidence="2 3" key="1">
    <citation type="submission" date="2019-03" db="EMBL/GenBank/DDBJ databases">
        <title>Metabolic potential of uncultured bacteria and archaea associated with petroleum seepage in deep-sea sediments.</title>
        <authorList>
            <person name="Dong X."/>
            <person name="Hubert C."/>
        </authorList>
    </citation>
    <scope>NUCLEOTIDE SEQUENCE [LARGE SCALE GENOMIC DNA]</scope>
    <source>
        <strain evidence="2">E29_bin36</strain>
    </source>
</reference>
<dbReference type="Proteomes" id="UP000315534">
    <property type="component" value="Unassembled WGS sequence"/>
</dbReference>
<comment type="caution">
    <text evidence="2">The sequence shown here is derived from an EMBL/GenBank/DDBJ whole genome shotgun (WGS) entry which is preliminary data.</text>
</comment>
<dbReference type="AlphaFoldDB" id="A0A523XU71"/>
<organism evidence="2 3">
    <name type="scientific">candidate division TA06 bacterium</name>
    <dbReference type="NCBI Taxonomy" id="2250710"/>
    <lineage>
        <taxon>Bacteria</taxon>
        <taxon>Bacteria division TA06</taxon>
    </lineage>
</organism>
<protein>
    <recommendedName>
        <fullName evidence="1">FlgD/Vpr Ig-like domain-containing protein</fullName>
    </recommendedName>
</protein>
<name>A0A523XU71_UNCT6</name>
<dbReference type="Gene3D" id="2.60.40.4070">
    <property type="match status" value="1"/>
</dbReference>
<dbReference type="InterPro" id="IPR025965">
    <property type="entry name" value="FlgD/Vpr_Ig-like"/>
</dbReference>
<proteinExistence type="predicted"/>
<evidence type="ECO:0000313" key="2">
    <source>
        <dbReference type="EMBL" id="TET82834.1"/>
    </source>
</evidence>
<evidence type="ECO:0000259" key="1">
    <source>
        <dbReference type="Pfam" id="PF13860"/>
    </source>
</evidence>
<sequence>MMKVLTSVLVLVIAATLFCPSVICAQEFLIWDADINHNSGDLLKTALELNGYIGDIQYDSTLTPYLGTLDDYCAIFICLGSFPFKYKLKDGEDVDSLISYLDRGGNIYMEGGDTWFLDEQTDLHPYFKIDAWHNGYYGTYIISGQLWQFTEGMIFNYKREDYYRLDRLDPELGAVAIFQNGPDSIFYNGIAYDAGTYKTVGMSFEFGGLEDAVFPSTKVGLAFRMMDGFFGCVLPGLYQDVALLSIDNPDWWACPNADVIPKVTVKGFGDSVAVNFGVTFEVLDSSGFSVYSEVVNIASLEKDSVQQVTFPSWTVGGKGNDYQITAYAQLPGDERPENDTISSTTTTSMPFGAVLERNTYQSVGALGGITYCELDGYFYFVSKENDQVYRLNPEDMDDYSLAFATANADDETPYGISWDGRYFWIGHMEESALNYFYNRQYTYVGSPTGFYVDMAGVAGQWWAGMDYDGKYTRQVTVGANNAIYRLDLYQTWGTLAQDFITGTWSDVANRGCGYLPYTNQILTGRFDRDTLYAINATSGLIDDRAKLKDLLLGVAGVDFYDLGSCNQGCAQAMVTIADLTSTILKVGLDLTQAVNDFAAISIDSPGDSIPQDSTVIVGTVANWGTQDQDSVLIRCSATHEDSGGPEFTDSTWTSLVPSCQQEQVIFPNLWLPSAAGCYRMMITTNLATDENYYNDTKEKKVCVTAGPTIHDGAVVAINAPPDTVDFDSTYTPKAIVQNLGNTIETFDVECTISPGYVDTQQVVLLGSGQPQQVNFTDWTVTDSITYIMCVRTFVTDDNNPANDSLCKSIFAWGLTAAEEELAHHQLPKAFGLSVSRPNPFTTATTISYAVADARHTTLRIYDLTGRVVRTLVEEAREPGYYEVVWDGRDDAGNRVPAGVYFYRLEARAEDGKRSASFSASKKMVILR</sequence>
<dbReference type="EMBL" id="SOIP01000091">
    <property type="protein sequence ID" value="TET82834.1"/>
    <property type="molecule type" value="Genomic_DNA"/>
</dbReference>
<dbReference type="Pfam" id="PF13860">
    <property type="entry name" value="FlgD_ig"/>
    <property type="match status" value="1"/>
</dbReference>
<dbReference type="SUPFAM" id="SSF75011">
    <property type="entry name" value="3-carboxy-cis,cis-mucoante lactonizing enzyme"/>
    <property type="match status" value="1"/>
</dbReference>
<evidence type="ECO:0000313" key="3">
    <source>
        <dbReference type="Proteomes" id="UP000315534"/>
    </source>
</evidence>
<gene>
    <name evidence="2" type="ORF">E3J38_01495</name>
</gene>
<feature type="domain" description="FlgD/Vpr Ig-like" evidence="1">
    <location>
        <begin position="851"/>
        <end position="907"/>
    </location>
</feature>
<accession>A0A523XU71</accession>